<dbReference type="Gene3D" id="3.90.70.80">
    <property type="match status" value="1"/>
</dbReference>
<sequence length="388" mass="43046">MERDDGLSPDDFHLQWHLKYNPEATITDEEEIDLDEEIKKLSISLSHENPSDLAKIFEQIHQIAAGTHTAVPIQAPEAVEADLEKEGELIEAELKKTTNKREANTKPDRRSKRSKIVNQNYAEDSEASNNDRKSDSLPGLADINRLAAGRPKSDEAGSEASYGEAIDNDALLALLDPKIKNSPYVNQAPIHLRYLISSIYNPPGDGNCGFRCVSKALGYDHSNNGLWRVREEMMVEITKNRATYSRLQGGEREIKKIENAIQVPEDAKNSSTVPPEKWLDKLSHGQILANTYARPVIFLSIASCTTFLPTRAPPPPESTPQPMYLLHVDGNHWVLPDVEAIDGVKPIPPPISSKKSTSKAVKAWLSYIQEGLALYNKGLVAATSQEKK</sequence>
<evidence type="ECO:0008006" key="4">
    <source>
        <dbReference type="Google" id="ProtNLM"/>
    </source>
</evidence>
<feature type="region of interest" description="Disordered" evidence="1">
    <location>
        <begin position="93"/>
        <end position="139"/>
    </location>
</feature>
<dbReference type="CDD" id="cd22744">
    <property type="entry name" value="OTU"/>
    <property type="match status" value="1"/>
</dbReference>
<dbReference type="EMBL" id="AJIL01000226">
    <property type="protein sequence ID" value="KNE90989.1"/>
    <property type="molecule type" value="Genomic_DNA"/>
</dbReference>
<feature type="compositionally biased region" description="Basic and acidic residues" evidence="1">
    <location>
        <begin position="93"/>
        <end position="108"/>
    </location>
</feature>
<evidence type="ECO:0000256" key="1">
    <source>
        <dbReference type="SAM" id="MobiDB-lite"/>
    </source>
</evidence>
<gene>
    <name evidence="2" type="ORF">PSTG_15592</name>
</gene>
<dbReference type="AlphaFoldDB" id="A0A0L0UWA0"/>
<protein>
    <recommendedName>
        <fullName evidence="4">OTU domain-containing protein</fullName>
    </recommendedName>
</protein>
<comment type="caution">
    <text evidence="2">The sequence shown here is derived from an EMBL/GenBank/DDBJ whole genome shotgun (WGS) entry which is preliminary data.</text>
</comment>
<evidence type="ECO:0000313" key="3">
    <source>
        <dbReference type="Proteomes" id="UP000054564"/>
    </source>
</evidence>
<reference evidence="3" key="1">
    <citation type="submission" date="2014-03" db="EMBL/GenBank/DDBJ databases">
        <title>The Genome Sequence of Puccinia striiformis f. sp. tritici PST-78.</title>
        <authorList>
            <consortium name="The Broad Institute Genome Sequencing Platform"/>
            <person name="Cuomo C."/>
            <person name="Hulbert S."/>
            <person name="Chen X."/>
            <person name="Walker B."/>
            <person name="Young S.K."/>
            <person name="Zeng Q."/>
            <person name="Gargeya S."/>
            <person name="Fitzgerald M."/>
            <person name="Haas B."/>
            <person name="Abouelleil A."/>
            <person name="Alvarado L."/>
            <person name="Arachchi H.M."/>
            <person name="Berlin A.M."/>
            <person name="Chapman S.B."/>
            <person name="Goldberg J."/>
            <person name="Griggs A."/>
            <person name="Gujja S."/>
            <person name="Hansen M."/>
            <person name="Howarth C."/>
            <person name="Imamovic A."/>
            <person name="Larimer J."/>
            <person name="McCowan C."/>
            <person name="Montmayeur A."/>
            <person name="Murphy C."/>
            <person name="Neiman D."/>
            <person name="Pearson M."/>
            <person name="Priest M."/>
            <person name="Roberts A."/>
            <person name="Saif S."/>
            <person name="Shea T."/>
            <person name="Sisk P."/>
            <person name="Sykes S."/>
            <person name="Wortman J."/>
            <person name="Nusbaum C."/>
            <person name="Birren B."/>
        </authorList>
    </citation>
    <scope>NUCLEOTIDE SEQUENCE [LARGE SCALE GENOMIC DNA]</scope>
    <source>
        <strain evidence="3">race PST-78</strain>
    </source>
</reference>
<dbReference type="Proteomes" id="UP000054564">
    <property type="component" value="Unassembled WGS sequence"/>
</dbReference>
<organism evidence="2 3">
    <name type="scientific">Puccinia striiformis f. sp. tritici PST-78</name>
    <dbReference type="NCBI Taxonomy" id="1165861"/>
    <lineage>
        <taxon>Eukaryota</taxon>
        <taxon>Fungi</taxon>
        <taxon>Dikarya</taxon>
        <taxon>Basidiomycota</taxon>
        <taxon>Pucciniomycotina</taxon>
        <taxon>Pucciniomycetes</taxon>
        <taxon>Pucciniales</taxon>
        <taxon>Pucciniaceae</taxon>
        <taxon>Puccinia</taxon>
    </lineage>
</organism>
<name>A0A0L0UWA0_9BASI</name>
<accession>A0A0L0UWA0</accession>
<evidence type="ECO:0000313" key="2">
    <source>
        <dbReference type="EMBL" id="KNE90989.1"/>
    </source>
</evidence>
<keyword evidence="3" id="KW-1185">Reference proteome</keyword>
<proteinExistence type="predicted"/>